<evidence type="ECO:0000313" key="1">
    <source>
        <dbReference type="EMBL" id="KZL20820.1"/>
    </source>
</evidence>
<gene>
    <name evidence="1" type="ORF">PsAD2_01309</name>
</gene>
<proteinExistence type="predicted"/>
<accession>A0A166AB79</accession>
<reference evidence="1 2" key="1">
    <citation type="journal article" date="2016" name="Front. Microbiol.">
        <title>Comparative Genomic Analysis Reveals a Diverse Repertoire of Genes Involved in Prokaryote-Eukaryote Interactions within the Pseudovibrio Genus.</title>
        <authorList>
            <person name="Romano S."/>
            <person name="Fernandez-Guerra A."/>
            <person name="Reen F.J."/>
            <person name="Glockner F.O."/>
            <person name="Crowley S.P."/>
            <person name="O'Sullivan O."/>
            <person name="Cotter P.D."/>
            <person name="Adams C."/>
            <person name="Dobson A.D."/>
            <person name="O'Gara F."/>
        </authorList>
    </citation>
    <scope>NUCLEOTIDE SEQUENCE [LARGE SCALE GENOMIC DNA]</scope>
    <source>
        <strain evidence="1 2">Ad2</strain>
    </source>
</reference>
<dbReference type="EMBL" id="LMCB01000006">
    <property type="protein sequence ID" value="KZL20820.1"/>
    <property type="molecule type" value="Genomic_DNA"/>
</dbReference>
<evidence type="ECO:0000313" key="2">
    <source>
        <dbReference type="Proteomes" id="UP000076577"/>
    </source>
</evidence>
<organism evidence="1 2">
    <name type="scientific">Pseudovibrio axinellae</name>
    <dbReference type="NCBI Taxonomy" id="989403"/>
    <lineage>
        <taxon>Bacteria</taxon>
        <taxon>Pseudomonadati</taxon>
        <taxon>Pseudomonadota</taxon>
        <taxon>Alphaproteobacteria</taxon>
        <taxon>Hyphomicrobiales</taxon>
        <taxon>Stappiaceae</taxon>
        <taxon>Pseudovibrio</taxon>
    </lineage>
</organism>
<keyword evidence="2" id="KW-1185">Reference proteome</keyword>
<protein>
    <submittedName>
        <fullName evidence="1">Uncharacterized protein</fullName>
    </submittedName>
</protein>
<name>A0A166AB79_9HYPH</name>
<dbReference type="Proteomes" id="UP000076577">
    <property type="component" value="Unassembled WGS sequence"/>
</dbReference>
<comment type="caution">
    <text evidence="1">The sequence shown here is derived from an EMBL/GenBank/DDBJ whole genome shotgun (WGS) entry which is preliminary data.</text>
</comment>
<sequence>MRGDDVEEVPVVGGGGDELHVGAFQYRAGEVAGGVGFGVNVQRVGAAVDVFDRGVAVDHEDAEVLFIVEEGAADPQEFFFALLVQRDFGTDACVDEEVVSALVQELQGFEEIFVRLGQGVFEEGLNACSTV</sequence>
<dbReference type="AlphaFoldDB" id="A0A166AB79"/>